<sequence>MPAIVIFQIEPAFIFNRMIFIREVSSRIYSPDVFAISQLVSEIPYSILCATVYWFLFVWPVGFGHGAEEQTASDTSSSCVSSWSCLVSRWVSFSLPSRPASRSLLCTTHLLISFSPRLPVSQFHSRRWLGSREAGYTNSHRKRHIYLLAPLVSLLTRHRYTRVLAGMLSTELHGLEITCNPDEFAVFNPPTGETYHTWAKEFVDAFDFILP</sequence>
<evidence type="ECO:0000256" key="4">
    <source>
        <dbReference type="ARBA" id="ARBA00023136"/>
    </source>
</evidence>
<dbReference type="HOGENOM" id="CLU_1305563_0_0_1"/>
<dbReference type="OrthoDB" id="245989at2759"/>
<evidence type="ECO:0000256" key="1">
    <source>
        <dbReference type="ARBA" id="ARBA00004141"/>
    </source>
</evidence>
<keyword evidence="2" id="KW-0812">Transmembrane</keyword>
<proteinExistence type="predicted"/>
<evidence type="ECO:0000256" key="2">
    <source>
        <dbReference type="ARBA" id="ARBA00022692"/>
    </source>
</evidence>
<protein>
    <recommendedName>
        <fullName evidence="5">ABC-2 type transporter transmembrane domain-containing protein</fullName>
    </recommendedName>
</protein>
<dbReference type="AlphaFoldDB" id="A0A0C9VUG1"/>
<name>A0A0C9VUG1_SPHS4</name>
<accession>A0A0C9VUG1</accession>
<dbReference type="InterPro" id="IPR013525">
    <property type="entry name" value="ABC2_TM"/>
</dbReference>
<keyword evidence="3" id="KW-1133">Transmembrane helix</keyword>
<dbReference type="GO" id="GO:0140359">
    <property type="term" value="F:ABC-type transporter activity"/>
    <property type="evidence" value="ECO:0007669"/>
    <property type="project" value="InterPro"/>
</dbReference>
<keyword evidence="4" id="KW-0472">Membrane</keyword>
<evidence type="ECO:0000256" key="3">
    <source>
        <dbReference type="ARBA" id="ARBA00022989"/>
    </source>
</evidence>
<feature type="domain" description="ABC-2 type transporter transmembrane" evidence="5">
    <location>
        <begin position="5"/>
        <end position="67"/>
    </location>
</feature>
<comment type="subcellular location">
    <subcellularLocation>
        <location evidence="1">Membrane</location>
        <topology evidence="1">Multi-pass membrane protein</topology>
    </subcellularLocation>
</comment>
<dbReference type="EMBL" id="KN837134">
    <property type="protein sequence ID" value="KIJ41876.1"/>
    <property type="molecule type" value="Genomic_DNA"/>
</dbReference>
<reference evidence="6 7" key="1">
    <citation type="submission" date="2014-06" db="EMBL/GenBank/DDBJ databases">
        <title>Evolutionary Origins and Diversification of the Mycorrhizal Mutualists.</title>
        <authorList>
            <consortium name="DOE Joint Genome Institute"/>
            <consortium name="Mycorrhizal Genomics Consortium"/>
            <person name="Kohler A."/>
            <person name="Kuo A."/>
            <person name="Nagy L.G."/>
            <person name="Floudas D."/>
            <person name="Copeland A."/>
            <person name="Barry K.W."/>
            <person name="Cichocki N."/>
            <person name="Veneault-Fourrey C."/>
            <person name="LaButti K."/>
            <person name="Lindquist E.A."/>
            <person name="Lipzen A."/>
            <person name="Lundell T."/>
            <person name="Morin E."/>
            <person name="Murat C."/>
            <person name="Riley R."/>
            <person name="Ohm R."/>
            <person name="Sun H."/>
            <person name="Tunlid A."/>
            <person name="Henrissat B."/>
            <person name="Grigoriev I.V."/>
            <person name="Hibbett D.S."/>
            <person name="Martin F."/>
        </authorList>
    </citation>
    <scope>NUCLEOTIDE SEQUENCE [LARGE SCALE GENOMIC DNA]</scope>
    <source>
        <strain evidence="6 7">SS14</strain>
    </source>
</reference>
<dbReference type="GO" id="GO:0016020">
    <property type="term" value="C:membrane"/>
    <property type="evidence" value="ECO:0007669"/>
    <property type="project" value="UniProtKB-SubCell"/>
</dbReference>
<organism evidence="6 7">
    <name type="scientific">Sphaerobolus stellatus (strain SS14)</name>
    <dbReference type="NCBI Taxonomy" id="990650"/>
    <lineage>
        <taxon>Eukaryota</taxon>
        <taxon>Fungi</taxon>
        <taxon>Dikarya</taxon>
        <taxon>Basidiomycota</taxon>
        <taxon>Agaricomycotina</taxon>
        <taxon>Agaricomycetes</taxon>
        <taxon>Phallomycetidae</taxon>
        <taxon>Geastrales</taxon>
        <taxon>Sphaerobolaceae</taxon>
        <taxon>Sphaerobolus</taxon>
    </lineage>
</organism>
<evidence type="ECO:0000313" key="7">
    <source>
        <dbReference type="Proteomes" id="UP000054279"/>
    </source>
</evidence>
<gene>
    <name evidence="6" type="ORF">M422DRAFT_255210</name>
</gene>
<dbReference type="Proteomes" id="UP000054279">
    <property type="component" value="Unassembled WGS sequence"/>
</dbReference>
<keyword evidence="7" id="KW-1185">Reference proteome</keyword>
<dbReference type="Pfam" id="PF01061">
    <property type="entry name" value="ABC2_membrane"/>
    <property type="match status" value="1"/>
</dbReference>
<evidence type="ECO:0000313" key="6">
    <source>
        <dbReference type="EMBL" id="KIJ41876.1"/>
    </source>
</evidence>
<evidence type="ECO:0000259" key="5">
    <source>
        <dbReference type="Pfam" id="PF01061"/>
    </source>
</evidence>